<evidence type="ECO:0000256" key="4">
    <source>
        <dbReference type="ARBA" id="ARBA00022737"/>
    </source>
</evidence>
<dbReference type="SMART" id="SM00185">
    <property type="entry name" value="ARM"/>
    <property type="match status" value="5"/>
</dbReference>
<dbReference type="InterPro" id="IPR038739">
    <property type="entry name" value="ARMC8/Vid28"/>
</dbReference>
<dbReference type="STRING" id="69332.A0A388MDK1"/>
<keyword evidence="5" id="KW-0539">Nucleus</keyword>
<evidence type="ECO:0000256" key="1">
    <source>
        <dbReference type="ARBA" id="ARBA00004123"/>
    </source>
</evidence>
<dbReference type="GO" id="GO:0034657">
    <property type="term" value="C:GID complex"/>
    <property type="evidence" value="ECO:0007669"/>
    <property type="project" value="TreeGrafter"/>
</dbReference>
<evidence type="ECO:0000256" key="2">
    <source>
        <dbReference type="ARBA" id="ARBA00004496"/>
    </source>
</evidence>
<dbReference type="PANTHER" id="PTHR15651">
    <property type="entry name" value="ARMADILLO REPEAT-CONTAINING PROTEIN 8"/>
    <property type="match status" value="1"/>
</dbReference>
<keyword evidence="7" id="KW-1185">Reference proteome</keyword>
<accession>A0A388MDK1</accession>
<keyword evidence="3" id="KW-0963">Cytoplasm</keyword>
<name>A0A388MDK1_CHABU</name>
<evidence type="ECO:0000256" key="5">
    <source>
        <dbReference type="ARBA" id="ARBA00023242"/>
    </source>
</evidence>
<dbReference type="GO" id="GO:0005634">
    <property type="term" value="C:nucleus"/>
    <property type="evidence" value="ECO:0007669"/>
    <property type="project" value="UniProtKB-SubCell"/>
</dbReference>
<dbReference type="GO" id="GO:0043161">
    <property type="term" value="P:proteasome-mediated ubiquitin-dependent protein catabolic process"/>
    <property type="evidence" value="ECO:0007669"/>
    <property type="project" value="TreeGrafter"/>
</dbReference>
<organism evidence="6 7">
    <name type="scientific">Chara braunii</name>
    <name type="common">Braun's stonewort</name>
    <dbReference type="NCBI Taxonomy" id="69332"/>
    <lineage>
        <taxon>Eukaryota</taxon>
        <taxon>Viridiplantae</taxon>
        <taxon>Streptophyta</taxon>
        <taxon>Charophyceae</taxon>
        <taxon>Charales</taxon>
        <taxon>Characeae</taxon>
        <taxon>Chara</taxon>
    </lineage>
</organism>
<dbReference type="InterPro" id="IPR016024">
    <property type="entry name" value="ARM-type_fold"/>
</dbReference>
<dbReference type="SUPFAM" id="SSF48371">
    <property type="entry name" value="ARM repeat"/>
    <property type="match status" value="1"/>
</dbReference>
<dbReference type="Gramene" id="GBG92583">
    <property type="protein sequence ID" value="GBG92583"/>
    <property type="gene ID" value="CBR_g56096"/>
</dbReference>
<dbReference type="InterPro" id="IPR000225">
    <property type="entry name" value="Armadillo"/>
</dbReference>
<dbReference type="EMBL" id="BFEA01001087">
    <property type="protein sequence ID" value="GBG92583.1"/>
    <property type="molecule type" value="Genomic_DNA"/>
</dbReference>
<comment type="caution">
    <text evidence="6">The sequence shown here is derived from an EMBL/GenBank/DDBJ whole genome shotgun (WGS) entry which is preliminary data.</text>
</comment>
<dbReference type="AlphaFoldDB" id="A0A388MDK1"/>
<keyword evidence="4" id="KW-0677">Repeat</keyword>
<dbReference type="OMA" id="FANCCKI"/>
<dbReference type="OrthoDB" id="5559898at2759"/>
<comment type="subcellular location">
    <subcellularLocation>
        <location evidence="2">Cytoplasm</location>
    </subcellularLocation>
    <subcellularLocation>
        <location evidence="1">Nucleus</location>
    </subcellularLocation>
</comment>
<sequence>MSSPEDIVHNLSSLDTNARLRALREVKNQIIGNKTKKLSYIKLGAVRRVVEILAKDTETPLLVQSAAAVGSFACGMDAGVMAILDSGGLPHVVEAGARSLKMIFQSSLAPKNDVFQWQTLNQVLELLQSENDSVAEVAASLLAHCCDSEERQVMLGKAGAMKRLLPMLHPKCSQKKVEAALDAIAAITQDNEDHCHTLVHAGGGSVLEEIRTKLIRHELPRMRLHACMCLVNVFRSWSGGFLKQREIRLSILCVLLKLIDEPGRVGEDAPGVLARFLGDSNQLQREVRDLQKEAVCEKDGVAMLAGFFKKVFMNAKHKENVINALAQLCANLEEGRRQVVDLKVFDHIVDALDDASPGVCAAACFCLQTLSRSVKVLRTTFKDRRVLMALLKLLRDSSVAVQEAASGALCNVVLEFSDLKTVCDLLLNWQRLQDEGTW</sequence>
<proteinExistence type="predicted"/>
<evidence type="ECO:0000256" key="3">
    <source>
        <dbReference type="ARBA" id="ARBA00022490"/>
    </source>
</evidence>
<dbReference type="GO" id="GO:0005737">
    <property type="term" value="C:cytoplasm"/>
    <property type="evidence" value="ECO:0007669"/>
    <property type="project" value="UniProtKB-SubCell"/>
</dbReference>
<gene>
    <name evidence="6" type="ORF">CBR_g56096</name>
</gene>
<reference evidence="6 7" key="1">
    <citation type="journal article" date="2018" name="Cell">
        <title>The Chara Genome: Secondary Complexity and Implications for Plant Terrestrialization.</title>
        <authorList>
            <person name="Nishiyama T."/>
            <person name="Sakayama H."/>
            <person name="Vries J.D."/>
            <person name="Buschmann H."/>
            <person name="Saint-Marcoux D."/>
            <person name="Ullrich K.K."/>
            <person name="Haas F.B."/>
            <person name="Vanderstraeten L."/>
            <person name="Becker D."/>
            <person name="Lang D."/>
            <person name="Vosolsobe S."/>
            <person name="Rombauts S."/>
            <person name="Wilhelmsson P.K.I."/>
            <person name="Janitza P."/>
            <person name="Kern R."/>
            <person name="Heyl A."/>
            <person name="Rumpler F."/>
            <person name="Villalobos L.I.A.C."/>
            <person name="Clay J.M."/>
            <person name="Skokan R."/>
            <person name="Toyoda A."/>
            <person name="Suzuki Y."/>
            <person name="Kagoshima H."/>
            <person name="Schijlen E."/>
            <person name="Tajeshwar N."/>
            <person name="Catarino B."/>
            <person name="Hetherington A.J."/>
            <person name="Saltykova A."/>
            <person name="Bonnot C."/>
            <person name="Breuninger H."/>
            <person name="Symeonidi A."/>
            <person name="Radhakrishnan G.V."/>
            <person name="Van Nieuwerburgh F."/>
            <person name="Deforce D."/>
            <person name="Chang C."/>
            <person name="Karol K.G."/>
            <person name="Hedrich R."/>
            <person name="Ulvskov P."/>
            <person name="Glockner G."/>
            <person name="Delwiche C.F."/>
            <person name="Petrasek J."/>
            <person name="Van de Peer Y."/>
            <person name="Friml J."/>
            <person name="Beilby M."/>
            <person name="Dolan L."/>
            <person name="Kohara Y."/>
            <person name="Sugano S."/>
            <person name="Fujiyama A."/>
            <person name="Delaux P.-M."/>
            <person name="Quint M."/>
            <person name="TheiBen G."/>
            <person name="Hagemann M."/>
            <person name="Harholt J."/>
            <person name="Dunand C."/>
            <person name="Zachgo S."/>
            <person name="Langdale J."/>
            <person name="Maumus F."/>
            <person name="Straeten D.V.D."/>
            <person name="Gould S.B."/>
            <person name="Rensing S.A."/>
        </authorList>
    </citation>
    <scope>NUCLEOTIDE SEQUENCE [LARGE SCALE GENOMIC DNA]</scope>
    <source>
        <strain evidence="6 7">S276</strain>
    </source>
</reference>
<evidence type="ECO:0000313" key="7">
    <source>
        <dbReference type="Proteomes" id="UP000265515"/>
    </source>
</evidence>
<dbReference type="Proteomes" id="UP000265515">
    <property type="component" value="Unassembled WGS sequence"/>
</dbReference>
<dbReference type="InterPro" id="IPR011989">
    <property type="entry name" value="ARM-like"/>
</dbReference>
<dbReference type="PANTHER" id="PTHR15651:SF7">
    <property type="entry name" value="ARMADILLO REPEAT-CONTAINING PROTEIN 8"/>
    <property type="match status" value="1"/>
</dbReference>
<evidence type="ECO:0000313" key="6">
    <source>
        <dbReference type="EMBL" id="GBG92583.1"/>
    </source>
</evidence>
<dbReference type="Gene3D" id="1.25.10.10">
    <property type="entry name" value="Leucine-rich Repeat Variant"/>
    <property type="match status" value="3"/>
</dbReference>
<protein>
    <submittedName>
        <fullName evidence="6">Uncharacterized protein</fullName>
    </submittedName>
</protein>